<reference evidence="2" key="1">
    <citation type="journal article" date="2021" name="Nat. Commun.">
        <title>Genetic determinants of endophytism in the Arabidopsis root mycobiome.</title>
        <authorList>
            <person name="Mesny F."/>
            <person name="Miyauchi S."/>
            <person name="Thiergart T."/>
            <person name="Pickel B."/>
            <person name="Atanasova L."/>
            <person name="Karlsson M."/>
            <person name="Huettel B."/>
            <person name="Barry K.W."/>
            <person name="Haridas S."/>
            <person name="Chen C."/>
            <person name="Bauer D."/>
            <person name="Andreopoulos W."/>
            <person name="Pangilinan J."/>
            <person name="LaButti K."/>
            <person name="Riley R."/>
            <person name="Lipzen A."/>
            <person name="Clum A."/>
            <person name="Drula E."/>
            <person name="Henrissat B."/>
            <person name="Kohler A."/>
            <person name="Grigoriev I.V."/>
            <person name="Martin F.M."/>
            <person name="Hacquard S."/>
        </authorList>
    </citation>
    <scope>NUCLEOTIDE SEQUENCE</scope>
    <source>
        <strain evidence="2">MPI-CAGE-CH-0243</strain>
    </source>
</reference>
<accession>A0A9P9EJD1</accession>
<dbReference type="PANTHER" id="PTHR24148:SF73">
    <property type="entry name" value="HET DOMAIN PROTEIN (AFU_ORTHOLOGUE AFUA_8G01020)"/>
    <property type="match status" value="1"/>
</dbReference>
<organism evidence="2 3">
    <name type="scientific">Dendryphion nanum</name>
    <dbReference type="NCBI Taxonomy" id="256645"/>
    <lineage>
        <taxon>Eukaryota</taxon>
        <taxon>Fungi</taxon>
        <taxon>Dikarya</taxon>
        <taxon>Ascomycota</taxon>
        <taxon>Pezizomycotina</taxon>
        <taxon>Dothideomycetes</taxon>
        <taxon>Pleosporomycetidae</taxon>
        <taxon>Pleosporales</taxon>
        <taxon>Torulaceae</taxon>
        <taxon>Dendryphion</taxon>
    </lineage>
</organism>
<evidence type="ECO:0000313" key="3">
    <source>
        <dbReference type="Proteomes" id="UP000700596"/>
    </source>
</evidence>
<sequence length="205" mass="23848">YEAFSYVWGDRMHKSQIQLRGNPFAVSENLYLSLQNLRSTEKDRILWIDALCINQSNQRERENQLPLMGSIYKEAGNVVVWLGESWENCDLAIEYVTQLGENENLHINPATSPSAEVRGYSMESVEIQGALKDFINRPWWSRVWTVQEFVLANKSVFQCGQHQIDDERIRESVRHFYRHQQACCFKLGDPAQISLFDSLLVMESL</sequence>
<comment type="caution">
    <text evidence="2">The sequence shown here is derived from an EMBL/GenBank/DDBJ whole genome shotgun (WGS) entry which is preliminary data.</text>
</comment>
<dbReference type="AlphaFoldDB" id="A0A9P9EJD1"/>
<gene>
    <name evidence="2" type="ORF">B0J11DRAFT_423276</name>
</gene>
<dbReference type="Pfam" id="PF06985">
    <property type="entry name" value="HET"/>
    <property type="match status" value="1"/>
</dbReference>
<feature type="non-terminal residue" evidence="2">
    <location>
        <position position="1"/>
    </location>
</feature>
<evidence type="ECO:0000259" key="1">
    <source>
        <dbReference type="Pfam" id="PF06985"/>
    </source>
</evidence>
<dbReference type="PANTHER" id="PTHR24148">
    <property type="entry name" value="ANKYRIN REPEAT DOMAIN-CONTAINING PROTEIN 39 HOMOLOG-RELATED"/>
    <property type="match status" value="1"/>
</dbReference>
<dbReference type="Proteomes" id="UP000700596">
    <property type="component" value="Unassembled WGS sequence"/>
</dbReference>
<dbReference type="OrthoDB" id="5386682at2759"/>
<proteinExistence type="predicted"/>
<evidence type="ECO:0000313" key="2">
    <source>
        <dbReference type="EMBL" id="KAH7138748.1"/>
    </source>
</evidence>
<protein>
    <submittedName>
        <fullName evidence="2">Heterokaryon incompatibility protein-domain-containing protein</fullName>
    </submittedName>
</protein>
<keyword evidence="3" id="KW-1185">Reference proteome</keyword>
<name>A0A9P9EJD1_9PLEO</name>
<dbReference type="InterPro" id="IPR010730">
    <property type="entry name" value="HET"/>
</dbReference>
<dbReference type="InterPro" id="IPR052895">
    <property type="entry name" value="HetReg/Transcr_Mod"/>
</dbReference>
<feature type="domain" description="Heterokaryon incompatibility" evidence="1">
    <location>
        <begin position="1"/>
        <end position="148"/>
    </location>
</feature>
<dbReference type="EMBL" id="JAGMWT010000001">
    <property type="protein sequence ID" value="KAH7138748.1"/>
    <property type="molecule type" value="Genomic_DNA"/>
</dbReference>